<sequence length="1387" mass="150998">MIVSRAVLGLTIAALSALSTSSVDAHSWLVKPVGRDKGPRTDIENAMACPSQQKGEVTSFRAGEKIDVRYWRNNHLGGFIRWSIVPAGNETKENFDKSVFFYTCRESGATCLPNGRNDRWSGDNSGPNTISHSNGNIGWAEPQFKSCADIRLTSSGSGNKPKCPTFVGGDRVTKVENLPSNQCFYYYNNDVMTTWYKGDNANAKSDYKFGVPAQVQRCSGGGSGGDNDTPGGNGNSTRPSIAPTTAPPESRRPSQVPAATSSAPSGPSTPAPRPNPSASPEPAPTPGKSCGRKKEKKQEEEEDEDDNAAAPRWPASPGMTQSAVILEDFEFKGHNAILNAVCYNRQHDCFVSCDDAYLRLWGMDNKHPELRSVALPPRTSAFIQAIAYVDTRQIYVAAALDGTLKLYDDVLNEIASVFTGRSVILSLVFDSKHNRLLTGGIDGCSADQSRLYAQGKHSIDVFSAVDGHHLDSFTDLFPRENGAMTAFVLHEKTQYIVCGCINGVIFVLSLHPTTLVHTFKDHTTTVTSLAVHISSGLIFSSSLDGTVRLWDLEARRQAHRLDVRLPVHGMAIMTPSANPCRFYCRVRSTVRLYSVKSAAKEHLASLSPMSILQRVLLPNAPTTQYQDPILGCQDGTSPPPVNLLSKATRSRKDKKTPAPVDDDASDSLQAQWVVAAGMDKTIRLFAGRAPHEAPSFTWIPEENALDLTGFALHPVRRRLFLLLESQKILVVRATSTTKDDEPDERRVDRVIDVNAVPTTGLASLSAPKRLSLDDISTVASPLPPPSTASNPASNPLIRGAVMSICCCFYPPLFRAAGSHASDDDARHIKWFSRTFVHRRQQSRRDLKRVDELATGDRSARTATSPASTPTLVQSEREWIVCGSEYGHLVFWHTGLTNSFHEAISLDAHDAAVLAIAASASSPLLVSLDATKRVQVWLLQPAFTLRHVVELNEQPTCFALSPYSELVLSGYEDGAVVLLNVSAASHRVETFTSEENHFAMVSAGDFLDAKAIVVTASVDAVIKVWDQQKTLLRQLQIAMAVTSLCFMNDHGDMMAGVATGIVVLSRSDVLPDKLPATWEPAAASSPSSTQETTATATTTIAAITTSRPIWLSPEKNEADALQTPPSPQEKDVEKASTGSSLLARTTSVRFQLPDNDDSPEKSDSVSAAERVECAAELTARPTDDSTPRRPKALTLSPLDRSVVPVALLSPPVLRNRRRIDLPSPAFSSPTNQSQSQSRPSSNETAPERPDPDWREIVMPLAPYQKLSQRMSSLRSSSRQHRHRRHFHRADSTPTARKELQSLGAERTASPPTVDASPRPVRPPSSPRAEPNALAIGVPDDELGPLQYCKHQAPVPPKAKTPRKLWNAIGGEDRRLLAVQRTVLPFLPQ</sequence>
<feature type="compositionally biased region" description="Basic and acidic residues" evidence="4">
    <location>
        <begin position="1157"/>
        <end position="1169"/>
    </location>
</feature>
<feature type="compositionally biased region" description="Basic residues" evidence="4">
    <location>
        <begin position="1276"/>
        <end position="1286"/>
    </location>
</feature>
<feature type="compositionally biased region" description="Pro residues" evidence="4">
    <location>
        <begin position="267"/>
        <end position="285"/>
    </location>
</feature>
<dbReference type="InterPro" id="IPR015943">
    <property type="entry name" value="WD40/YVTN_repeat-like_dom_sf"/>
</dbReference>
<evidence type="ECO:0000256" key="2">
    <source>
        <dbReference type="ARBA" id="ARBA00022737"/>
    </source>
</evidence>
<dbReference type="Proteomes" id="UP001209570">
    <property type="component" value="Unassembled WGS sequence"/>
</dbReference>
<evidence type="ECO:0000256" key="4">
    <source>
        <dbReference type="SAM" id="MobiDB-lite"/>
    </source>
</evidence>
<feature type="chain" id="PRO_5042272627" evidence="5">
    <location>
        <begin position="26"/>
        <end position="1387"/>
    </location>
</feature>
<feature type="compositionally biased region" description="Low complexity" evidence="4">
    <location>
        <begin position="1226"/>
        <end position="1241"/>
    </location>
</feature>
<dbReference type="SUPFAM" id="SSF50998">
    <property type="entry name" value="Quinoprotein alcohol dehydrogenase-like"/>
    <property type="match status" value="1"/>
</dbReference>
<evidence type="ECO:0000256" key="1">
    <source>
        <dbReference type="ARBA" id="ARBA00022574"/>
    </source>
</evidence>
<dbReference type="PANTHER" id="PTHR45532:SF1">
    <property type="entry name" value="WD REPEAT-CONTAINING PROTEIN 97"/>
    <property type="match status" value="1"/>
</dbReference>
<evidence type="ECO:0000313" key="7">
    <source>
        <dbReference type="Proteomes" id="UP001209570"/>
    </source>
</evidence>
<dbReference type="PROSITE" id="PS00678">
    <property type="entry name" value="WD_REPEATS_1"/>
    <property type="match status" value="1"/>
</dbReference>
<dbReference type="InterPro" id="IPR011047">
    <property type="entry name" value="Quinoprotein_ADH-like_sf"/>
</dbReference>
<dbReference type="PROSITE" id="PS50294">
    <property type="entry name" value="WD_REPEATS_REGION"/>
    <property type="match status" value="1"/>
</dbReference>
<dbReference type="InterPro" id="IPR001680">
    <property type="entry name" value="WD40_rpt"/>
</dbReference>
<organism evidence="6 7">
    <name type="scientific">Pythium insidiosum</name>
    <name type="common">Pythiosis disease agent</name>
    <dbReference type="NCBI Taxonomy" id="114742"/>
    <lineage>
        <taxon>Eukaryota</taxon>
        <taxon>Sar</taxon>
        <taxon>Stramenopiles</taxon>
        <taxon>Oomycota</taxon>
        <taxon>Peronosporomycetes</taxon>
        <taxon>Pythiales</taxon>
        <taxon>Pythiaceae</taxon>
        <taxon>Pythium</taxon>
    </lineage>
</organism>
<reference evidence="6" key="1">
    <citation type="submission" date="2021-12" db="EMBL/GenBank/DDBJ databases">
        <title>Prjna785345.</title>
        <authorList>
            <person name="Rujirawat T."/>
            <person name="Krajaejun T."/>
        </authorList>
    </citation>
    <scope>NUCLEOTIDE SEQUENCE</scope>
    <source>
        <strain evidence="6">Pi057C3</strain>
    </source>
</reference>
<evidence type="ECO:0000256" key="5">
    <source>
        <dbReference type="SAM" id="SignalP"/>
    </source>
</evidence>
<feature type="region of interest" description="Disordered" evidence="4">
    <location>
        <begin position="627"/>
        <end position="664"/>
    </location>
</feature>
<keyword evidence="5" id="KW-0732">Signal</keyword>
<keyword evidence="2" id="KW-0677">Repeat</keyword>
<feature type="repeat" description="WD" evidence="3">
    <location>
        <begin position="519"/>
        <end position="560"/>
    </location>
</feature>
<accession>A0AAD5MCQ0</accession>
<proteinExistence type="predicted"/>
<dbReference type="PANTHER" id="PTHR45532">
    <property type="entry name" value="WD REPEAT-CONTAINING PROTEIN 97"/>
    <property type="match status" value="1"/>
</dbReference>
<feature type="signal peptide" evidence="5">
    <location>
        <begin position="1"/>
        <end position="25"/>
    </location>
</feature>
<evidence type="ECO:0000256" key="3">
    <source>
        <dbReference type="PROSITE-ProRule" id="PRU00221"/>
    </source>
</evidence>
<evidence type="ECO:0000313" key="6">
    <source>
        <dbReference type="EMBL" id="KAJ0402969.1"/>
    </source>
</evidence>
<feature type="repeat" description="WD" evidence="3">
    <location>
        <begin position="905"/>
        <end position="936"/>
    </location>
</feature>
<feature type="region of interest" description="Disordered" evidence="4">
    <location>
        <begin position="218"/>
        <end position="318"/>
    </location>
</feature>
<name>A0AAD5MCQ0_PYTIN</name>
<feature type="compositionally biased region" description="Polar residues" evidence="4">
    <location>
        <begin position="1135"/>
        <end position="1148"/>
    </location>
</feature>
<feature type="compositionally biased region" description="Low complexity" evidence="4">
    <location>
        <begin position="1265"/>
        <end position="1275"/>
    </location>
</feature>
<dbReference type="Pfam" id="PF00400">
    <property type="entry name" value="WD40"/>
    <property type="match status" value="2"/>
</dbReference>
<comment type="caution">
    <text evidence="6">The sequence shown here is derived from an EMBL/GenBank/DDBJ whole genome shotgun (WGS) entry which is preliminary data.</text>
</comment>
<dbReference type="PROSITE" id="PS50082">
    <property type="entry name" value="WD_REPEATS_2"/>
    <property type="match status" value="3"/>
</dbReference>
<feature type="region of interest" description="Disordered" evidence="4">
    <location>
        <begin position="1215"/>
        <end position="1334"/>
    </location>
</feature>
<dbReference type="SMART" id="SM00320">
    <property type="entry name" value="WD40"/>
    <property type="match status" value="8"/>
</dbReference>
<feature type="repeat" description="WD" evidence="3">
    <location>
        <begin position="993"/>
        <end position="1025"/>
    </location>
</feature>
<gene>
    <name evidence="6" type="ORF">P43SY_009226</name>
</gene>
<keyword evidence="1 3" id="KW-0853">WD repeat</keyword>
<feature type="compositionally biased region" description="Low complexity" evidence="4">
    <location>
        <begin position="257"/>
        <end position="266"/>
    </location>
</feature>
<dbReference type="Gene3D" id="2.130.10.10">
    <property type="entry name" value="YVTN repeat-like/Quinoprotein amine dehydrogenase"/>
    <property type="match status" value="3"/>
</dbReference>
<dbReference type="EMBL" id="JAKCXM010000091">
    <property type="protein sequence ID" value="KAJ0402969.1"/>
    <property type="molecule type" value="Genomic_DNA"/>
</dbReference>
<feature type="region of interest" description="Disordered" evidence="4">
    <location>
        <begin position="1110"/>
        <end position="1169"/>
    </location>
</feature>
<feature type="region of interest" description="Disordered" evidence="4">
    <location>
        <begin position="1175"/>
        <end position="1194"/>
    </location>
</feature>
<feature type="compositionally biased region" description="Basic and acidic residues" evidence="4">
    <location>
        <begin position="1244"/>
        <end position="1254"/>
    </location>
</feature>
<dbReference type="InterPro" id="IPR019775">
    <property type="entry name" value="WD40_repeat_CS"/>
</dbReference>
<protein>
    <submittedName>
        <fullName evidence="6">Uncharacterized protein</fullName>
    </submittedName>
</protein>
<keyword evidence="7" id="KW-1185">Reference proteome</keyword>